<dbReference type="InParanoid" id="K1P0T4"/>
<dbReference type="HOGENOM" id="CLU_2924833_0_0_1"/>
<dbReference type="EMBL" id="JH823013">
    <property type="protein sequence ID" value="EKC17377.1"/>
    <property type="molecule type" value="Genomic_DNA"/>
</dbReference>
<name>K1P0T4_MAGGI</name>
<proteinExistence type="predicted"/>
<evidence type="ECO:0000313" key="1">
    <source>
        <dbReference type="EMBL" id="EKC17377.1"/>
    </source>
</evidence>
<reference evidence="1" key="1">
    <citation type="journal article" date="2012" name="Nature">
        <title>The oyster genome reveals stress adaptation and complexity of shell formation.</title>
        <authorList>
            <person name="Zhang G."/>
            <person name="Fang X."/>
            <person name="Guo X."/>
            <person name="Li L."/>
            <person name="Luo R."/>
            <person name="Xu F."/>
            <person name="Yang P."/>
            <person name="Zhang L."/>
            <person name="Wang X."/>
            <person name="Qi H."/>
            <person name="Xiong Z."/>
            <person name="Que H."/>
            <person name="Xie Y."/>
            <person name="Holland P.W."/>
            <person name="Paps J."/>
            <person name="Zhu Y."/>
            <person name="Wu F."/>
            <person name="Chen Y."/>
            <person name="Wang J."/>
            <person name="Peng C."/>
            <person name="Meng J."/>
            <person name="Yang L."/>
            <person name="Liu J."/>
            <person name="Wen B."/>
            <person name="Zhang N."/>
            <person name="Huang Z."/>
            <person name="Zhu Q."/>
            <person name="Feng Y."/>
            <person name="Mount A."/>
            <person name="Hedgecock D."/>
            <person name="Xu Z."/>
            <person name="Liu Y."/>
            <person name="Domazet-Loso T."/>
            <person name="Du Y."/>
            <person name="Sun X."/>
            <person name="Zhang S."/>
            <person name="Liu B."/>
            <person name="Cheng P."/>
            <person name="Jiang X."/>
            <person name="Li J."/>
            <person name="Fan D."/>
            <person name="Wang W."/>
            <person name="Fu W."/>
            <person name="Wang T."/>
            <person name="Wang B."/>
            <person name="Zhang J."/>
            <person name="Peng Z."/>
            <person name="Li Y."/>
            <person name="Li N."/>
            <person name="Wang J."/>
            <person name="Chen M."/>
            <person name="He Y."/>
            <person name="Tan F."/>
            <person name="Song X."/>
            <person name="Zheng Q."/>
            <person name="Huang R."/>
            <person name="Yang H."/>
            <person name="Du X."/>
            <person name="Chen L."/>
            <person name="Yang M."/>
            <person name="Gaffney P.M."/>
            <person name="Wang S."/>
            <person name="Luo L."/>
            <person name="She Z."/>
            <person name="Ming Y."/>
            <person name="Huang W."/>
            <person name="Zhang S."/>
            <person name="Huang B."/>
            <person name="Zhang Y."/>
            <person name="Qu T."/>
            <person name="Ni P."/>
            <person name="Miao G."/>
            <person name="Wang J."/>
            <person name="Wang Q."/>
            <person name="Steinberg C.E."/>
            <person name="Wang H."/>
            <person name="Li N."/>
            <person name="Qian L."/>
            <person name="Zhang G."/>
            <person name="Li Y."/>
            <person name="Yang H."/>
            <person name="Liu X."/>
            <person name="Wang J."/>
            <person name="Yin Y."/>
            <person name="Wang J."/>
        </authorList>
    </citation>
    <scope>NUCLEOTIDE SEQUENCE [LARGE SCALE GENOMIC DNA]</scope>
    <source>
        <strain evidence="1">05x7-T-G4-1.051#20</strain>
    </source>
</reference>
<accession>K1P0T4</accession>
<sequence length="61" mass="7599">MGQRKKIRSKDLRRMEYAVLVQQERKLREETTFFMFMNEMLRRRKMPIRELAKNITSIIDH</sequence>
<protein>
    <submittedName>
        <fullName evidence="1">Uncharacterized protein</fullName>
    </submittedName>
</protein>
<dbReference type="AlphaFoldDB" id="K1P0T4"/>
<gene>
    <name evidence="1" type="ORF">CGI_10000961</name>
</gene>
<organism evidence="1">
    <name type="scientific">Magallana gigas</name>
    <name type="common">Pacific oyster</name>
    <name type="synonym">Crassostrea gigas</name>
    <dbReference type="NCBI Taxonomy" id="29159"/>
    <lineage>
        <taxon>Eukaryota</taxon>
        <taxon>Metazoa</taxon>
        <taxon>Spiralia</taxon>
        <taxon>Lophotrochozoa</taxon>
        <taxon>Mollusca</taxon>
        <taxon>Bivalvia</taxon>
        <taxon>Autobranchia</taxon>
        <taxon>Pteriomorphia</taxon>
        <taxon>Ostreida</taxon>
        <taxon>Ostreoidea</taxon>
        <taxon>Ostreidae</taxon>
        <taxon>Magallana</taxon>
    </lineage>
</organism>